<keyword evidence="4" id="KW-0812">Transmembrane</keyword>
<organism evidence="6 7">
    <name type="scientific">Metabacillus bambusae</name>
    <dbReference type="NCBI Taxonomy" id="2795218"/>
    <lineage>
        <taxon>Bacteria</taxon>
        <taxon>Bacillati</taxon>
        <taxon>Bacillota</taxon>
        <taxon>Bacilli</taxon>
        <taxon>Bacillales</taxon>
        <taxon>Bacillaceae</taxon>
        <taxon>Metabacillus</taxon>
    </lineage>
</organism>
<accession>A0ABS3N0Q3</accession>
<evidence type="ECO:0000256" key="1">
    <source>
        <dbReference type="ARBA" id="ARBA00004196"/>
    </source>
</evidence>
<evidence type="ECO:0000256" key="4">
    <source>
        <dbReference type="SAM" id="Phobius"/>
    </source>
</evidence>
<evidence type="ECO:0000313" key="6">
    <source>
        <dbReference type="EMBL" id="MBO1511842.1"/>
    </source>
</evidence>
<evidence type="ECO:0000313" key="7">
    <source>
        <dbReference type="Proteomes" id="UP000663981"/>
    </source>
</evidence>
<dbReference type="Proteomes" id="UP000663981">
    <property type="component" value="Unassembled WGS sequence"/>
</dbReference>
<comment type="subcellular location">
    <subcellularLocation>
        <location evidence="1">Cell envelope</location>
    </subcellularLocation>
</comment>
<name>A0ABS3N0Q3_9BACI</name>
<keyword evidence="7" id="KW-1185">Reference proteome</keyword>
<evidence type="ECO:0000256" key="3">
    <source>
        <dbReference type="ARBA" id="ARBA00022729"/>
    </source>
</evidence>
<keyword evidence="3" id="KW-0732">Signal</keyword>
<sequence>MLRKKWLYVIILFLLMISIGWVGFAFFESDQTYKKEDAQTEGKYRIGVSYENLENEYVKGLQRAIQQKANELNVTIIEKDGRGKAENQVTQVENFLFDKVDAIILNPYEKDGTVLAVKKAKEAKIPLIVLSGEVENLDEATAYVGSNDIVAGRMETELIANELGGVGNVVILHIQGGSSLQISRDAGIKNVLSQYPNIHIIAEQTANGNREQGEYVMEKWLQNLPNIDAVISQNDAMALGAYDAIKAAGREKEIHIVGIDAIPEAVKAVEKGRMLGTIFQDSEQQGFMAVEMALKAAKGEKIDHMNYSPFRIITKKSYIK</sequence>
<evidence type="ECO:0000259" key="5">
    <source>
        <dbReference type="Pfam" id="PF13407"/>
    </source>
</evidence>
<dbReference type="Pfam" id="PF13407">
    <property type="entry name" value="Peripla_BP_4"/>
    <property type="match status" value="1"/>
</dbReference>
<dbReference type="InterPro" id="IPR025997">
    <property type="entry name" value="SBP_2_dom"/>
</dbReference>
<dbReference type="InterPro" id="IPR028082">
    <property type="entry name" value="Peripla_BP_I"/>
</dbReference>
<dbReference type="PANTHER" id="PTHR46847">
    <property type="entry name" value="D-ALLOSE-BINDING PERIPLASMIC PROTEIN-RELATED"/>
    <property type="match status" value="1"/>
</dbReference>
<proteinExistence type="inferred from homology"/>
<dbReference type="Gene3D" id="3.40.50.2300">
    <property type="match status" value="2"/>
</dbReference>
<feature type="transmembrane region" description="Helical" evidence="4">
    <location>
        <begin position="6"/>
        <end position="27"/>
    </location>
</feature>
<reference evidence="6 7" key="1">
    <citation type="submission" date="2021-03" db="EMBL/GenBank/DDBJ databases">
        <title>Whole genome sequence of Metabacillus bambusae BG109.</title>
        <authorList>
            <person name="Jeong J.W."/>
        </authorList>
    </citation>
    <scope>NUCLEOTIDE SEQUENCE [LARGE SCALE GENOMIC DNA]</scope>
    <source>
        <strain evidence="6 7">BG109</strain>
    </source>
</reference>
<dbReference type="EMBL" id="JAGDEL010000005">
    <property type="protein sequence ID" value="MBO1511842.1"/>
    <property type="molecule type" value="Genomic_DNA"/>
</dbReference>
<feature type="domain" description="Periplasmic binding protein" evidence="5">
    <location>
        <begin position="46"/>
        <end position="301"/>
    </location>
</feature>
<keyword evidence="4" id="KW-0472">Membrane</keyword>
<dbReference type="SUPFAM" id="SSF53822">
    <property type="entry name" value="Periplasmic binding protein-like I"/>
    <property type="match status" value="1"/>
</dbReference>
<keyword evidence="4" id="KW-1133">Transmembrane helix</keyword>
<gene>
    <name evidence="6" type="ORF">I7822_09180</name>
</gene>
<comment type="caution">
    <text evidence="6">The sequence shown here is derived from an EMBL/GenBank/DDBJ whole genome shotgun (WGS) entry which is preliminary data.</text>
</comment>
<dbReference type="PANTHER" id="PTHR46847:SF1">
    <property type="entry name" value="D-ALLOSE-BINDING PERIPLASMIC PROTEIN-RELATED"/>
    <property type="match status" value="1"/>
</dbReference>
<comment type="similarity">
    <text evidence="2">Belongs to the bacterial solute-binding protein 2 family.</text>
</comment>
<evidence type="ECO:0000256" key="2">
    <source>
        <dbReference type="ARBA" id="ARBA00007639"/>
    </source>
</evidence>
<protein>
    <submittedName>
        <fullName evidence="6">Substrate-binding domain-containing protein</fullName>
    </submittedName>
</protein>
<dbReference type="RefSeq" id="WP_207977220.1">
    <property type="nucleotide sequence ID" value="NZ_JAGDEL010000005.1"/>
</dbReference>